<dbReference type="InterPro" id="IPR036259">
    <property type="entry name" value="MFS_trans_sf"/>
</dbReference>
<keyword evidence="3 6" id="KW-0812">Transmembrane</keyword>
<feature type="transmembrane region" description="Helical" evidence="6">
    <location>
        <begin position="98"/>
        <end position="125"/>
    </location>
</feature>
<organism evidence="8 9">
    <name type="scientific">Paenibacillus lignilyticus</name>
    <dbReference type="NCBI Taxonomy" id="1172615"/>
    <lineage>
        <taxon>Bacteria</taxon>
        <taxon>Bacillati</taxon>
        <taxon>Bacillota</taxon>
        <taxon>Bacilli</taxon>
        <taxon>Bacillales</taxon>
        <taxon>Paenibacillaceae</taxon>
        <taxon>Paenibacillus</taxon>
    </lineage>
</organism>
<evidence type="ECO:0000256" key="6">
    <source>
        <dbReference type="SAM" id="Phobius"/>
    </source>
</evidence>
<gene>
    <name evidence="8" type="ORF">I8J30_05675</name>
</gene>
<keyword evidence="4 6" id="KW-1133">Transmembrane helix</keyword>
<evidence type="ECO:0000259" key="7">
    <source>
        <dbReference type="PROSITE" id="PS50850"/>
    </source>
</evidence>
<keyword evidence="2" id="KW-0813">Transport</keyword>
<keyword evidence="9" id="KW-1185">Reference proteome</keyword>
<evidence type="ECO:0000256" key="2">
    <source>
        <dbReference type="ARBA" id="ARBA00022448"/>
    </source>
</evidence>
<dbReference type="Proteomes" id="UP000673394">
    <property type="component" value="Unassembled WGS sequence"/>
</dbReference>
<evidence type="ECO:0000256" key="3">
    <source>
        <dbReference type="ARBA" id="ARBA00022692"/>
    </source>
</evidence>
<feature type="transmembrane region" description="Helical" evidence="6">
    <location>
        <begin position="292"/>
        <end position="310"/>
    </location>
</feature>
<evidence type="ECO:0000256" key="1">
    <source>
        <dbReference type="ARBA" id="ARBA00004651"/>
    </source>
</evidence>
<dbReference type="PROSITE" id="PS50850">
    <property type="entry name" value="MFS"/>
    <property type="match status" value="1"/>
</dbReference>
<comment type="caution">
    <text evidence="8">The sequence shown here is derived from an EMBL/GenBank/DDBJ whole genome shotgun (WGS) entry which is preliminary data.</text>
</comment>
<protein>
    <submittedName>
        <fullName evidence="8">MFS transporter</fullName>
    </submittedName>
</protein>
<accession>A0ABS5C8C8</accession>
<dbReference type="Gene3D" id="1.20.1250.20">
    <property type="entry name" value="MFS general substrate transporter like domains"/>
    <property type="match status" value="2"/>
</dbReference>
<name>A0ABS5C8C8_9BACL</name>
<dbReference type="RefSeq" id="WP_210656262.1">
    <property type="nucleotide sequence ID" value="NZ_JAGKSP010000002.1"/>
</dbReference>
<dbReference type="PANTHER" id="PTHR23526:SF2">
    <property type="entry name" value="MAJOR FACILITATOR SUPERFAMILY (MFS) PROFILE DOMAIN-CONTAINING PROTEIN"/>
    <property type="match status" value="1"/>
</dbReference>
<keyword evidence="5 6" id="KW-0472">Membrane</keyword>
<sequence length="412" mass="44908">MNAIKSLVSTLRLQLGPRAWHNFCFDATASVLFSFFNVVFNQFYIPMAIQQGASNIQVGLLSAAPAIGLLLSPIWASWIERSGDPKPFIVIPNFIARALIILPAFFGVPLIYVVVALFFHMLMGVQAPAYASMVVRMYPPEHRGKLMGNTRVAMGIIMIPTAFMIGKWTDVAGPSGPLLFASITGVISILVFSKVKARKEAPSKLQTAKRASLKEQLQLIKQNRELAIFFLACTFTGFGNIIAQPLYQIIQVNWLELTNTEIGYARATYFTCLLVSYFVVGSVIDKLSAKQTIAYGLAAFAIVPILYAIFGNLPAVLIGSGIQGLGDAIWDIGFLAYVFRLAPGREAVVFGLHLMLFGIRGSIGPLLSTSLSETMPISWLLYAAGLFGLIGLTAFVLYHRSTGGRKLELGNL</sequence>
<reference evidence="8 9" key="1">
    <citation type="submission" date="2021-04" db="EMBL/GenBank/DDBJ databases">
        <title>Paenibacillus sp. DLE-14 whole genome sequence.</title>
        <authorList>
            <person name="Ham Y.J."/>
        </authorList>
    </citation>
    <scope>NUCLEOTIDE SEQUENCE [LARGE SCALE GENOMIC DNA]</scope>
    <source>
        <strain evidence="8 9">DLE-14</strain>
    </source>
</reference>
<dbReference type="SUPFAM" id="SSF103473">
    <property type="entry name" value="MFS general substrate transporter"/>
    <property type="match status" value="1"/>
</dbReference>
<feature type="transmembrane region" description="Helical" evidence="6">
    <location>
        <begin position="379"/>
        <end position="398"/>
    </location>
</feature>
<comment type="subcellular location">
    <subcellularLocation>
        <location evidence="1">Cell membrane</location>
        <topology evidence="1">Multi-pass membrane protein</topology>
    </subcellularLocation>
</comment>
<feature type="domain" description="Major facilitator superfamily (MFS) profile" evidence="7">
    <location>
        <begin position="225"/>
        <end position="412"/>
    </location>
</feature>
<dbReference type="PANTHER" id="PTHR23526">
    <property type="entry name" value="INTEGRAL MEMBRANE TRANSPORT PROTEIN-RELATED"/>
    <property type="match status" value="1"/>
</dbReference>
<dbReference type="InterPro" id="IPR011701">
    <property type="entry name" value="MFS"/>
</dbReference>
<dbReference type="EMBL" id="JAGKSP010000002">
    <property type="protein sequence ID" value="MBP3962194.1"/>
    <property type="molecule type" value="Genomic_DNA"/>
</dbReference>
<evidence type="ECO:0000256" key="5">
    <source>
        <dbReference type="ARBA" id="ARBA00023136"/>
    </source>
</evidence>
<dbReference type="Pfam" id="PF07690">
    <property type="entry name" value="MFS_1"/>
    <property type="match status" value="1"/>
</dbReference>
<feature type="transmembrane region" description="Helical" evidence="6">
    <location>
        <begin position="146"/>
        <end position="166"/>
    </location>
</feature>
<evidence type="ECO:0000256" key="4">
    <source>
        <dbReference type="ARBA" id="ARBA00022989"/>
    </source>
</evidence>
<dbReference type="InterPro" id="IPR052528">
    <property type="entry name" value="Sugar_transport-like"/>
</dbReference>
<feature type="transmembrane region" description="Helical" evidence="6">
    <location>
        <begin position="262"/>
        <end position="280"/>
    </location>
</feature>
<evidence type="ECO:0000313" key="8">
    <source>
        <dbReference type="EMBL" id="MBP3962194.1"/>
    </source>
</evidence>
<feature type="transmembrane region" description="Helical" evidence="6">
    <location>
        <begin position="20"/>
        <end position="44"/>
    </location>
</feature>
<dbReference type="InterPro" id="IPR020846">
    <property type="entry name" value="MFS_dom"/>
</dbReference>
<proteinExistence type="predicted"/>
<evidence type="ECO:0000313" key="9">
    <source>
        <dbReference type="Proteomes" id="UP000673394"/>
    </source>
</evidence>
<feature type="transmembrane region" description="Helical" evidence="6">
    <location>
        <begin position="178"/>
        <end position="195"/>
    </location>
</feature>
<feature type="transmembrane region" description="Helical" evidence="6">
    <location>
        <begin position="56"/>
        <end position="78"/>
    </location>
</feature>
<feature type="transmembrane region" description="Helical" evidence="6">
    <location>
        <begin position="226"/>
        <end position="250"/>
    </location>
</feature>